<evidence type="ECO:0000256" key="3">
    <source>
        <dbReference type="ARBA" id="ARBA00022840"/>
    </source>
</evidence>
<evidence type="ECO:0000313" key="5">
    <source>
        <dbReference type="EMBL" id="OGK53267.1"/>
    </source>
</evidence>
<dbReference type="InterPro" id="IPR017871">
    <property type="entry name" value="ABC_transporter-like_CS"/>
</dbReference>
<dbReference type="GO" id="GO:0005524">
    <property type="term" value="F:ATP binding"/>
    <property type="evidence" value="ECO:0007669"/>
    <property type="project" value="UniProtKB-KW"/>
</dbReference>
<dbReference type="NCBIfam" id="TIGR01978">
    <property type="entry name" value="sufC"/>
    <property type="match status" value="1"/>
</dbReference>
<organism evidence="5 6">
    <name type="scientific">Candidatus Roizmanbacteria bacterium RIFCSPLOWO2_02_FULL_36_11</name>
    <dbReference type="NCBI Taxonomy" id="1802071"/>
    <lineage>
        <taxon>Bacteria</taxon>
        <taxon>Candidatus Roizmaniibacteriota</taxon>
    </lineage>
</organism>
<dbReference type="InterPro" id="IPR003439">
    <property type="entry name" value="ABC_transporter-like_ATP-bd"/>
</dbReference>
<dbReference type="PROSITE" id="PS00211">
    <property type="entry name" value="ABC_TRANSPORTER_1"/>
    <property type="match status" value="1"/>
</dbReference>
<dbReference type="PROSITE" id="PS50893">
    <property type="entry name" value="ABC_TRANSPORTER_2"/>
    <property type="match status" value="1"/>
</dbReference>
<protein>
    <submittedName>
        <fullName evidence="5">Fe-S cluster assembly ATPase SufC</fullName>
    </submittedName>
</protein>
<proteinExistence type="inferred from homology"/>
<name>A0A1F7JCC1_9BACT</name>
<comment type="caution">
    <text evidence="5">The sequence shown here is derived from an EMBL/GenBank/DDBJ whole genome shotgun (WGS) entry which is preliminary data.</text>
</comment>
<dbReference type="InterPro" id="IPR010230">
    <property type="entry name" value="FeS-cluster_ATPase_SufC"/>
</dbReference>
<accession>A0A1F7JCC1</accession>
<evidence type="ECO:0000256" key="2">
    <source>
        <dbReference type="ARBA" id="ARBA00022741"/>
    </source>
</evidence>
<dbReference type="Gene3D" id="3.40.50.300">
    <property type="entry name" value="P-loop containing nucleotide triphosphate hydrolases"/>
    <property type="match status" value="1"/>
</dbReference>
<keyword evidence="3" id="KW-0067">ATP-binding</keyword>
<evidence type="ECO:0000256" key="1">
    <source>
        <dbReference type="ARBA" id="ARBA00006216"/>
    </source>
</evidence>
<dbReference type="PANTHER" id="PTHR43204">
    <property type="entry name" value="ABC TRANSPORTER I FAMILY MEMBER 6, CHLOROPLASTIC"/>
    <property type="match status" value="1"/>
</dbReference>
<dbReference type="InterPro" id="IPR027417">
    <property type="entry name" value="P-loop_NTPase"/>
</dbReference>
<dbReference type="PANTHER" id="PTHR43204:SF1">
    <property type="entry name" value="ABC TRANSPORTER I FAMILY MEMBER 6, CHLOROPLASTIC"/>
    <property type="match status" value="1"/>
</dbReference>
<gene>
    <name evidence="5" type="ORF">A3H78_03095</name>
</gene>
<keyword evidence="2" id="KW-0547">Nucleotide-binding</keyword>
<feature type="domain" description="ABC transporter" evidence="4">
    <location>
        <begin position="2"/>
        <end position="240"/>
    </location>
</feature>
<dbReference type="SMART" id="SM00382">
    <property type="entry name" value="AAA"/>
    <property type="match status" value="1"/>
</dbReference>
<dbReference type="Proteomes" id="UP000177418">
    <property type="component" value="Unassembled WGS sequence"/>
</dbReference>
<evidence type="ECO:0000313" key="6">
    <source>
        <dbReference type="Proteomes" id="UP000177418"/>
    </source>
</evidence>
<sequence length="253" mass="28615">MLKISNLSVFIDKKKVLDRINYNFEENKVYCIMGPNGSGKSTLAAVIMGHPAYSLGKSSRIEFEGKNITDIATYKRANKGIFLTFQTPMSLSGVNIFQLARFAKNNKLDPRLARQKIVSDASKLKINEELLSRSLNDNFSGGEKKKMEVLQASMLNPKFIIFDEIDTGVDVDSMRTIAKFIDNTLNKKGKTIVLITHYNRILRFLKPDRVLILVSGRLVKIGDHKLAERIEKEGYDKINSNVKIQNSKKISKN</sequence>
<evidence type="ECO:0000259" key="4">
    <source>
        <dbReference type="PROSITE" id="PS50893"/>
    </source>
</evidence>
<dbReference type="SUPFAM" id="SSF52540">
    <property type="entry name" value="P-loop containing nucleoside triphosphate hydrolases"/>
    <property type="match status" value="1"/>
</dbReference>
<dbReference type="GO" id="GO:0016887">
    <property type="term" value="F:ATP hydrolysis activity"/>
    <property type="evidence" value="ECO:0007669"/>
    <property type="project" value="InterPro"/>
</dbReference>
<comment type="similarity">
    <text evidence="1">Belongs to the ABC transporter superfamily. Ycf16 family.</text>
</comment>
<dbReference type="AlphaFoldDB" id="A0A1F7JCC1"/>
<dbReference type="InterPro" id="IPR003593">
    <property type="entry name" value="AAA+_ATPase"/>
</dbReference>
<dbReference type="EMBL" id="MGAV01000021">
    <property type="protein sequence ID" value="OGK53267.1"/>
    <property type="molecule type" value="Genomic_DNA"/>
</dbReference>
<reference evidence="5 6" key="1">
    <citation type="journal article" date="2016" name="Nat. Commun.">
        <title>Thousands of microbial genomes shed light on interconnected biogeochemical processes in an aquifer system.</title>
        <authorList>
            <person name="Anantharaman K."/>
            <person name="Brown C.T."/>
            <person name="Hug L.A."/>
            <person name="Sharon I."/>
            <person name="Castelle C.J."/>
            <person name="Probst A.J."/>
            <person name="Thomas B.C."/>
            <person name="Singh A."/>
            <person name="Wilkins M.J."/>
            <person name="Karaoz U."/>
            <person name="Brodie E.L."/>
            <person name="Williams K.H."/>
            <person name="Hubbard S.S."/>
            <person name="Banfield J.F."/>
        </authorList>
    </citation>
    <scope>NUCLEOTIDE SEQUENCE [LARGE SCALE GENOMIC DNA]</scope>
</reference>
<dbReference type="Pfam" id="PF00005">
    <property type="entry name" value="ABC_tran"/>
    <property type="match status" value="1"/>
</dbReference>